<dbReference type="AlphaFoldDB" id="A0A387HE43"/>
<dbReference type="EMBL" id="CP032698">
    <property type="protein sequence ID" value="AYG82116.1"/>
    <property type="molecule type" value="Genomic_DNA"/>
</dbReference>
<dbReference type="KEGG" id="shun:DWB77_04286"/>
<evidence type="ECO:0000313" key="2">
    <source>
        <dbReference type="Proteomes" id="UP000271554"/>
    </source>
</evidence>
<dbReference type="RefSeq" id="WP_120722749.1">
    <property type="nucleotide sequence ID" value="NZ_CP032698.1"/>
</dbReference>
<reference evidence="1 2" key="1">
    <citation type="submission" date="2018-10" db="EMBL/GenBank/DDBJ databases">
        <title>Relationship between Morphology and Antimicrobial Activity in Streptomyces.</title>
        <authorList>
            <person name="Kang H.J."/>
            <person name="Kim S.B."/>
        </authorList>
    </citation>
    <scope>NUCLEOTIDE SEQUENCE [LARGE SCALE GENOMIC DNA]</scope>
    <source>
        <strain evidence="1 2">BH38</strain>
    </source>
</reference>
<keyword evidence="2" id="KW-1185">Reference proteome</keyword>
<dbReference type="Gene3D" id="3.40.50.12780">
    <property type="entry name" value="N-terminal domain of ligase-like"/>
    <property type="match status" value="1"/>
</dbReference>
<name>A0A387HE43_9ACTN</name>
<sequence length="366" mass="40582">MPLSAEQILDLPFDVQPDPDDYLRAAMEWHFNPETGCAFWLDRAATLGFDPRADVKTYEDLRLFPNLAAELRDVRGEDLVPRGYGTRPDVVGFFESGGTTGAPKRVVLMRDWLDRMVSWSNANLDRHGVPRGGNWLGIIPTGPHVVGTLFRQHAVTHGRHGFTIDLDPRWVKRLIAEGQFGQVDAYAQHLIDQAADVLRTQDIGLLTITPPLLERLSRDEKLVSLVNERVKCIRWGGTQMDADSRHLFKTEVFPEVALCGEYGSTMIIGVAGERAGISVDDPCVFDSFSPYVTFTVVDPKSLEPVAYGERGRVLVNHVSKSFLLPSNLERDLATRIPQVNGLVGDSVADIATVAVFDDEAVIEGVY</sequence>
<accession>A0A387HE43</accession>
<evidence type="ECO:0008006" key="3">
    <source>
        <dbReference type="Google" id="ProtNLM"/>
    </source>
</evidence>
<gene>
    <name evidence="1" type="ORF">DWB77_04286</name>
</gene>
<dbReference type="Proteomes" id="UP000271554">
    <property type="component" value="Chromosome"/>
</dbReference>
<proteinExistence type="predicted"/>
<dbReference type="SUPFAM" id="SSF56801">
    <property type="entry name" value="Acetyl-CoA synthetase-like"/>
    <property type="match status" value="1"/>
</dbReference>
<dbReference type="InterPro" id="IPR042099">
    <property type="entry name" value="ANL_N_sf"/>
</dbReference>
<evidence type="ECO:0000313" key="1">
    <source>
        <dbReference type="EMBL" id="AYG82116.1"/>
    </source>
</evidence>
<protein>
    <recommendedName>
        <fullName evidence="3">Phenazine antibiotic biosynthesis protein</fullName>
    </recommendedName>
</protein>
<organism evidence="1 2">
    <name type="scientific">Streptomyces hundungensis</name>
    <dbReference type="NCBI Taxonomy" id="1077946"/>
    <lineage>
        <taxon>Bacteria</taxon>
        <taxon>Bacillati</taxon>
        <taxon>Actinomycetota</taxon>
        <taxon>Actinomycetes</taxon>
        <taxon>Kitasatosporales</taxon>
        <taxon>Streptomycetaceae</taxon>
        <taxon>Streptomyces</taxon>
    </lineage>
</organism>
<dbReference type="OrthoDB" id="179194at2"/>